<reference evidence="16 17" key="1">
    <citation type="journal article" date="2013" name="ISME J.">
        <title>By their genes ye shall know them: genomic signatures of predatory bacteria.</title>
        <authorList>
            <person name="Pasternak Z."/>
            <person name="Pietrokovski S."/>
            <person name="Rotem O."/>
            <person name="Gophna U."/>
            <person name="Lurie-Weinberger M.N."/>
            <person name="Jurkevitch E."/>
        </authorList>
    </citation>
    <scope>NUCLEOTIDE SEQUENCE [LARGE SCALE GENOMIC DNA]</scope>
    <source>
        <strain evidence="16 17">JSS</strain>
    </source>
</reference>
<dbReference type="SUPFAM" id="SSF56762">
    <property type="entry name" value="HydB/Nqo4-like"/>
    <property type="match status" value="1"/>
</dbReference>
<dbReference type="NCBIfam" id="TIGR01961">
    <property type="entry name" value="NuoC_fam"/>
    <property type="match status" value="1"/>
</dbReference>
<dbReference type="InterPro" id="IPR037232">
    <property type="entry name" value="NADH_quin_OxRdtase_su_C/D-like"/>
</dbReference>
<dbReference type="GO" id="GO:0050136">
    <property type="term" value="F:NADH dehydrogenase (quinone) (non-electrogenic) activity"/>
    <property type="evidence" value="ECO:0007669"/>
    <property type="project" value="InterPro"/>
</dbReference>
<dbReference type="InterPro" id="IPR029014">
    <property type="entry name" value="NiFe-Hase_large"/>
</dbReference>
<dbReference type="PANTHER" id="PTHR11993:SF10">
    <property type="entry name" value="NADH DEHYDROGENASE [UBIQUINONE] IRON-SULFUR PROTEIN 2, MITOCHONDRIAL"/>
    <property type="match status" value="1"/>
</dbReference>
<feature type="domain" description="NADH:ubiquinone oxidoreductase 30kDa subunit" evidence="14">
    <location>
        <begin position="37"/>
        <end position="155"/>
    </location>
</feature>
<feature type="domain" description="NADH-quinone oxidoreductase subunit D" evidence="15">
    <location>
        <begin position="295"/>
        <end position="565"/>
    </location>
</feature>
<evidence type="ECO:0000256" key="11">
    <source>
        <dbReference type="ARBA" id="ARBA00023268"/>
    </source>
</evidence>
<dbReference type="eggNOG" id="COG0649">
    <property type="taxonomic scope" value="Bacteria"/>
</dbReference>
<keyword evidence="17" id="KW-1185">Reference proteome</keyword>
<proteinExistence type="inferred from homology"/>
<dbReference type="GO" id="GO:0051287">
    <property type="term" value="F:NAD binding"/>
    <property type="evidence" value="ECO:0007669"/>
    <property type="project" value="InterPro"/>
</dbReference>
<dbReference type="HOGENOM" id="CLU_015134_3_2_7"/>
<evidence type="ECO:0000313" key="16">
    <source>
        <dbReference type="EMBL" id="AGH96165.1"/>
    </source>
</evidence>
<keyword evidence="11" id="KW-0511">Multifunctional enzyme</keyword>
<keyword evidence="9" id="KW-0520">NAD</keyword>
<comment type="subunit">
    <text evidence="12">NDH-1 is composed of 13 different subunits. Subunits NuoB, CD, E, F, and G constitute the peripheral sector of the complex.</text>
</comment>
<dbReference type="GO" id="GO:0048038">
    <property type="term" value="F:quinone binding"/>
    <property type="evidence" value="ECO:0007669"/>
    <property type="project" value="UniProtKB-KW"/>
</dbReference>
<dbReference type="SUPFAM" id="SSF143243">
    <property type="entry name" value="Nqo5-like"/>
    <property type="match status" value="1"/>
</dbReference>
<evidence type="ECO:0000256" key="12">
    <source>
        <dbReference type="ARBA" id="ARBA00038617"/>
    </source>
</evidence>
<dbReference type="InterPro" id="IPR010218">
    <property type="entry name" value="NADH_DH_suC"/>
</dbReference>
<dbReference type="InterPro" id="IPR001135">
    <property type="entry name" value="NADH_Q_OxRdtase_suD"/>
</dbReference>
<dbReference type="OrthoDB" id="5287499at2"/>
<evidence type="ECO:0000256" key="10">
    <source>
        <dbReference type="ARBA" id="ARBA00023136"/>
    </source>
</evidence>
<evidence type="ECO:0000256" key="1">
    <source>
        <dbReference type="ARBA" id="ARBA00002378"/>
    </source>
</evidence>
<dbReference type="Pfam" id="PF00346">
    <property type="entry name" value="Complex1_49kDa"/>
    <property type="match status" value="1"/>
</dbReference>
<keyword evidence="4" id="KW-0813">Transport</keyword>
<keyword evidence="8" id="KW-1278">Translocase</keyword>
<dbReference type="RefSeq" id="WP_015470655.1">
    <property type="nucleotide sequence ID" value="NC_020813.1"/>
</dbReference>
<dbReference type="InterPro" id="IPR022885">
    <property type="entry name" value="NDH1_su_D/H"/>
</dbReference>
<name>M4VCF7_9BACT</name>
<evidence type="ECO:0000256" key="8">
    <source>
        <dbReference type="ARBA" id="ARBA00022967"/>
    </source>
</evidence>
<dbReference type="GO" id="GO:0030964">
    <property type="term" value="C:NADH dehydrogenase complex"/>
    <property type="evidence" value="ECO:0007669"/>
    <property type="project" value="InterPro"/>
</dbReference>
<dbReference type="InterPro" id="IPR026662">
    <property type="entry name" value="NDH-1_subunit_CD"/>
</dbReference>
<dbReference type="Gene3D" id="3.30.460.80">
    <property type="entry name" value="NADH:ubiquinone oxidoreductase, 30kDa subunit"/>
    <property type="match status" value="1"/>
</dbReference>
<protein>
    <submittedName>
        <fullName evidence="16">NADH dehydrogenase I,D subunit</fullName>
    </submittedName>
</protein>
<comment type="catalytic activity">
    <reaction evidence="13">
        <text>a quinone + NADH + 5 H(+)(in) = a quinol + NAD(+) + 4 H(+)(out)</text>
        <dbReference type="Rhea" id="RHEA:57888"/>
        <dbReference type="ChEBI" id="CHEBI:15378"/>
        <dbReference type="ChEBI" id="CHEBI:24646"/>
        <dbReference type="ChEBI" id="CHEBI:57540"/>
        <dbReference type="ChEBI" id="CHEBI:57945"/>
        <dbReference type="ChEBI" id="CHEBI:132124"/>
    </reaction>
</comment>
<dbReference type="EMBL" id="CP003537">
    <property type="protein sequence ID" value="AGH96165.1"/>
    <property type="molecule type" value="Genomic_DNA"/>
</dbReference>
<dbReference type="Proteomes" id="UP000012040">
    <property type="component" value="Chromosome"/>
</dbReference>
<gene>
    <name evidence="16" type="ORF">A11Q_1949</name>
</gene>
<comment type="subcellular location">
    <subcellularLocation>
        <location evidence="2">Cell inner membrane</location>
        <topology evidence="2">Peripheral membrane protein</topology>
    </subcellularLocation>
</comment>
<evidence type="ECO:0000256" key="5">
    <source>
        <dbReference type="ARBA" id="ARBA00022475"/>
    </source>
</evidence>
<evidence type="ECO:0000259" key="14">
    <source>
        <dbReference type="Pfam" id="PF00329"/>
    </source>
</evidence>
<evidence type="ECO:0000256" key="13">
    <source>
        <dbReference type="ARBA" id="ARBA00047712"/>
    </source>
</evidence>
<evidence type="ECO:0000256" key="9">
    <source>
        <dbReference type="ARBA" id="ARBA00023027"/>
    </source>
</evidence>
<dbReference type="GO" id="GO:0008137">
    <property type="term" value="F:NADH dehydrogenase (ubiquinone) activity"/>
    <property type="evidence" value="ECO:0007669"/>
    <property type="project" value="InterPro"/>
</dbReference>
<dbReference type="HAMAP" id="MF_01357">
    <property type="entry name" value="NDH1_NuoC"/>
    <property type="match status" value="1"/>
</dbReference>
<evidence type="ECO:0000256" key="2">
    <source>
        <dbReference type="ARBA" id="ARBA00004417"/>
    </source>
</evidence>
<keyword evidence="5" id="KW-1003">Cell membrane</keyword>
<evidence type="ECO:0000256" key="4">
    <source>
        <dbReference type="ARBA" id="ARBA00022448"/>
    </source>
</evidence>
<comment type="function">
    <text evidence="1">NDH-1 shuttles electrons from NADH, via FMN and iron-sulfur (Fe-S) centers, to quinones in the respiratory chain. The immediate electron acceptor for the enzyme in this species is believed to be ubiquinone. Couples the redox reaction to proton translocation (for every two electrons transferred, four hydrogen ions are translocated across the cytoplasmic membrane), and thus conserves the redox energy in a proton gradient.</text>
</comment>
<keyword evidence="6" id="KW-0997">Cell inner membrane</keyword>
<dbReference type="GO" id="GO:0005886">
    <property type="term" value="C:plasma membrane"/>
    <property type="evidence" value="ECO:0007669"/>
    <property type="project" value="UniProtKB-SubCell"/>
</dbReference>
<keyword evidence="7" id="KW-0874">Quinone</keyword>
<evidence type="ECO:0000256" key="3">
    <source>
        <dbReference type="ARBA" id="ARBA00010019"/>
    </source>
</evidence>
<dbReference type="KEGG" id="bex:A11Q_1949"/>
<evidence type="ECO:0000259" key="15">
    <source>
        <dbReference type="Pfam" id="PF00346"/>
    </source>
</evidence>
<dbReference type="PANTHER" id="PTHR11993">
    <property type="entry name" value="NADH-UBIQUINONE OXIDOREDUCTASE 49 KDA SUBUNIT"/>
    <property type="match status" value="1"/>
</dbReference>
<dbReference type="Gene3D" id="1.10.645.10">
    <property type="entry name" value="Cytochrome-c3 Hydrogenase, chain B"/>
    <property type="match status" value="1"/>
</dbReference>
<dbReference type="NCBIfam" id="NF004739">
    <property type="entry name" value="PRK06075.1"/>
    <property type="match status" value="1"/>
</dbReference>
<dbReference type="NCBIfam" id="TIGR01962">
    <property type="entry name" value="NuoD"/>
    <property type="match status" value="1"/>
</dbReference>
<dbReference type="HAMAP" id="MF_01397">
    <property type="entry name" value="NDH1_NuoCD_2"/>
    <property type="match status" value="1"/>
</dbReference>
<dbReference type="Pfam" id="PF00329">
    <property type="entry name" value="Complex1_30kDa"/>
    <property type="match status" value="1"/>
</dbReference>
<evidence type="ECO:0000256" key="7">
    <source>
        <dbReference type="ARBA" id="ARBA00022719"/>
    </source>
</evidence>
<dbReference type="STRING" id="1184267.A11Q_1949"/>
<sequence length="565" mass="63526">MATTVNFPELLRSDLIAKFGGDQFKFLTTPVGDQVIETPKAASHALLQYLKEYAGFDFLMDVCGVDFPNRAKRFDVVYHLFNSKDFSRVRVKTQVAEDETIGTATNIWVGADWFEREAYDMFGIVFEGHPNLRKILTHHQFVGHPLRKDYEADAQQHCDSVMQIHFNNTPEQRGDLLDSRFVPINIGPSHPAMHGTLRVMAELDGETVVRANCEIGYLHRCFEKMAETHPYNQVIPYTDRLNYCSAPMNNVGYCKAVERLLGVDIPPRAQAMRVLLCELSRVIDHIIAVGTGGVDLGALTAFFHLFTYREKVYSLFEKLCGARLTVSMTRVGGMAQDAPEGWFDDVLAFCDEMSEGIDQISKMLLDNKIFIKRTQGVCPISQEDAIAWGYTGPLLRATGLAQDLRKTNPYYGYENYDFDVPVGTNGDIYDRYCVRIEEMRQSIRIIRQVCKNMPGGDYTIRDKGIVLPEKKDVYGNIEGLMNHFMLIIKGLRPPAGEVYDATEAANGELGFYLISDGSANPYRLKVRPPCFAIYQSFPTVVRGAMLADAIATVASMNVIAGELDR</sequence>
<comment type="similarity">
    <text evidence="3">In the C-terminal section; belongs to the complex I 49 kDa subunit family.</text>
</comment>
<evidence type="ECO:0000313" key="17">
    <source>
        <dbReference type="Proteomes" id="UP000012040"/>
    </source>
</evidence>
<keyword evidence="10" id="KW-0472">Membrane</keyword>
<evidence type="ECO:0000256" key="6">
    <source>
        <dbReference type="ARBA" id="ARBA00022519"/>
    </source>
</evidence>
<accession>M4VCF7</accession>
<dbReference type="InterPro" id="IPR001268">
    <property type="entry name" value="NADH_UbQ_OxRdtase_30kDa_su"/>
</dbReference>
<dbReference type="HAMAP" id="MF_01358">
    <property type="entry name" value="NDH1_NuoD"/>
    <property type="match status" value="1"/>
</dbReference>
<organism evidence="16 17">
    <name type="scientific">Pseudobdellovibrio exovorus JSS</name>
    <dbReference type="NCBI Taxonomy" id="1184267"/>
    <lineage>
        <taxon>Bacteria</taxon>
        <taxon>Pseudomonadati</taxon>
        <taxon>Bdellovibrionota</taxon>
        <taxon>Bdellovibrionia</taxon>
        <taxon>Bdellovibrionales</taxon>
        <taxon>Pseudobdellovibrionaceae</taxon>
        <taxon>Pseudobdellovibrio</taxon>
    </lineage>
</organism>
<dbReference type="InterPro" id="IPR020396">
    <property type="entry name" value="NADH_UbQ_OxRdtase_CS"/>
</dbReference>
<dbReference type="AlphaFoldDB" id="M4VCF7"/>
<dbReference type="PROSITE" id="PS00542">
    <property type="entry name" value="COMPLEX1_30K"/>
    <property type="match status" value="1"/>
</dbReference>
<dbReference type="PATRIC" id="fig|1184267.3.peg.1974"/>